<evidence type="ECO:0000313" key="1">
    <source>
        <dbReference type="EMBL" id="KII70696.1"/>
    </source>
</evidence>
<gene>
    <name evidence="1" type="ORF">RF11_09030</name>
</gene>
<sequence>MMSALILSQPILDEYYKNAEDNFVVEFRDEIQNCLHTVFKVIEPWSYFARALLIIRVNSTESSKTEPSLFLITSMITTSFFPGDLKEVMDIILNFPPNIPSFLIHTSCLFLNKYIYYQVDNKKYDENPETVLSSIYRWIASIPFSSTPHLELQRDSDKIEPSYRISSIKVNLKLFRITTRNLF</sequence>
<dbReference type="Gene3D" id="1.25.10.10">
    <property type="entry name" value="Leucine-rich Repeat Variant"/>
    <property type="match status" value="1"/>
</dbReference>
<dbReference type="Proteomes" id="UP000031668">
    <property type="component" value="Unassembled WGS sequence"/>
</dbReference>
<reference evidence="1 2" key="1">
    <citation type="journal article" date="2014" name="Genome Biol. Evol.">
        <title>The genome of the myxosporean Thelohanellus kitauei shows adaptations to nutrient acquisition within its fish host.</title>
        <authorList>
            <person name="Yang Y."/>
            <person name="Xiong J."/>
            <person name="Zhou Z."/>
            <person name="Huo F."/>
            <person name="Miao W."/>
            <person name="Ran C."/>
            <person name="Liu Y."/>
            <person name="Zhang J."/>
            <person name="Feng J."/>
            <person name="Wang M."/>
            <person name="Wang M."/>
            <person name="Wang L."/>
            <person name="Yao B."/>
        </authorList>
    </citation>
    <scope>NUCLEOTIDE SEQUENCE [LARGE SCALE GENOMIC DNA]</scope>
    <source>
        <strain evidence="1">Wuqing</strain>
    </source>
</reference>
<dbReference type="AlphaFoldDB" id="A0A0C2MTQ5"/>
<organism evidence="1 2">
    <name type="scientific">Thelohanellus kitauei</name>
    <name type="common">Myxosporean</name>
    <dbReference type="NCBI Taxonomy" id="669202"/>
    <lineage>
        <taxon>Eukaryota</taxon>
        <taxon>Metazoa</taxon>
        <taxon>Cnidaria</taxon>
        <taxon>Myxozoa</taxon>
        <taxon>Myxosporea</taxon>
        <taxon>Bivalvulida</taxon>
        <taxon>Platysporina</taxon>
        <taxon>Myxobolidae</taxon>
        <taxon>Thelohanellus</taxon>
    </lineage>
</organism>
<dbReference type="InterPro" id="IPR011989">
    <property type="entry name" value="ARM-like"/>
</dbReference>
<proteinExistence type="predicted"/>
<comment type="caution">
    <text evidence="1">The sequence shown here is derived from an EMBL/GenBank/DDBJ whole genome shotgun (WGS) entry which is preliminary data.</text>
</comment>
<accession>A0A0C2MTQ5</accession>
<protein>
    <submittedName>
        <fullName evidence="1">Uncharacterized protein</fullName>
    </submittedName>
</protein>
<name>A0A0C2MTQ5_THEKT</name>
<evidence type="ECO:0000313" key="2">
    <source>
        <dbReference type="Proteomes" id="UP000031668"/>
    </source>
</evidence>
<dbReference type="EMBL" id="JWZT01001987">
    <property type="protein sequence ID" value="KII70696.1"/>
    <property type="molecule type" value="Genomic_DNA"/>
</dbReference>
<keyword evidence="2" id="KW-1185">Reference proteome</keyword>